<name>A0A6A8LXY1_9LACO</name>
<organism evidence="1 2">
    <name type="scientific">Ligilactobacillus salivarius</name>
    <dbReference type="NCBI Taxonomy" id="1624"/>
    <lineage>
        <taxon>Bacteria</taxon>
        <taxon>Bacillati</taxon>
        <taxon>Bacillota</taxon>
        <taxon>Bacilli</taxon>
        <taxon>Lactobacillales</taxon>
        <taxon>Lactobacillaceae</taxon>
        <taxon>Ligilactobacillus</taxon>
    </lineage>
</organism>
<dbReference type="EMBL" id="WKKZ01001243">
    <property type="protein sequence ID" value="MSE06709.1"/>
    <property type="molecule type" value="Genomic_DNA"/>
</dbReference>
<proteinExistence type="predicted"/>
<reference evidence="1 2" key="1">
    <citation type="submission" date="2019-11" db="EMBL/GenBank/DDBJ databases">
        <title>Draft Genome Sequence of Plant Growth-Promoting Rhizosphere-Associated Bacteria.</title>
        <authorList>
            <person name="Vasilyev I.Y."/>
            <person name="Radchenko V."/>
            <person name="Ilnitskaya E.V."/>
        </authorList>
    </citation>
    <scope>NUCLEOTIDE SEQUENCE [LARGE SCALE GENOMIC DNA]</scope>
    <source>
        <strain evidence="1 2">VRA_1sq_f</strain>
    </source>
</reference>
<sequence>LHLSYHHNMQDMELLVDFDKAANQEGTVYGGNYFVNEDNYPRGVADEDSLKALVNLEGNYNWQQVAKLYQDGKVAFSPNADGKSDLLKPYAFVKQNLKDLKVEV</sequence>
<evidence type="ECO:0000313" key="2">
    <source>
        <dbReference type="Proteomes" id="UP000437575"/>
    </source>
</evidence>
<dbReference type="AlphaFoldDB" id="A0A6A8LXY1"/>
<protein>
    <submittedName>
        <fullName evidence="1">Uncharacterized protein</fullName>
    </submittedName>
</protein>
<feature type="non-terminal residue" evidence="1">
    <location>
        <position position="104"/>
    </location>
</feature>
<feature type="non-terminal residue" evidence="1">
    <location>
        <position position="1"/>
    </location>
</feature>
<evidence type="ECO:0000313" key="1">
    <source>
        <dbReference type="EMBL" id="MSE06709.1"/>
    </source>
</evidence>
<accession>A0A6A8LXY1</accession>
<dbReference type="Proteomes" id="UP000437575">
    <property type="component" value="Unassembled WGS sequence"/>
</dbReference>
<comment type="caution">
    <text evidence="1">The sequence shown here is derived from an EMBL/GenBank/DDBJ whole genome shotgun (WGS) entry which is preliminary data.</text>
</comment>
<gene>
    <name evidence="1" type="ORF">GKC34_13520</name>
</gene>